<proteinExistence type="predicted"/>
<dbReference type="Proteomes" id="UP000321577">
    <property type="component" value="Unassembled WGS sequence"/>
</dbReference>
<keyword evidence="2" id="KW-1185">Reference proteome</keyword>
<organism evidence="1 2">
    <name type="scientific">Brevifollis gellanilyticus</name>
    <dbReference type="NCBI Taxonomy" id="748831"/>
    <lineage>
        <taxon>Bacteria</taxon>
        <taxon>Pseudomonadati</taxon>
        <taxon>Verrucomicrobiota</taxon>
        <taxon>Verrucomicrobiia</taxon>
        <taxon>Verrucomicrobiales</taxon>
        <taxon>Verrucomicrobiaceae</taxon>
    </lineage>
</organism>
<dbReference type="RefSeq" id="WP_146854849.1">
    <property type="nucleotide sequence ID" value="NZ_BKAG01000056.1"/>
</dbReference>
<dbReference type="EMBL" id="BKAG01000056">
    <property type="protein sequence ID" value="GEP45705.1"/>
    <property type="molecule type" value="Genomic_DNA"/>
</dbReference>
<dbReference type="OrthoDB" id="8283464at2"/>
<gene>
    <name evidence="1" type="ORF">BGE01nite_49960</name>
</gene>
<accession>A0A512MG42</accession>
<evidence type="ECO:0000313" key="1">
    <source>
        <dbReference type="EMBL" id="GEP45705.1"/>
    </source>
</evidence>
<dbReference type="AlphaFoldDB" id="A0A512MG42"/>
<evidence type="ECO:0000313" key="2">
    <source>
        <dbReference type="Proteomes" id="UP000321577"/>
    </source>
</evidence>
<sequence length="901" mass="90906">MTNRFLSRPVIEHLESKIAPAGTVTAVIAGGVLTLTGDLEANDIVITELMPDRFRITGQAGTFIRLGPAAGALSVDFDATVTSIKVDLKEGADVVLFDQVKLVKDVTVNLGIGANTARFNALSIGGNLSIQGGNDADQIFFRDRLLVGGNATFAMGNGTNSVEYTPGAPGFDAIQIEGALKYTGGSAGDGLLFNIASAILLGSVDFAPGAGGGFLTLNSAKEVIVGGKFNLTTLDHAGALFETRVVSQEIVSIGGPVTVKNGTGQNVMLMEGTDALLIGGAVSVTQGNVSGASRSEVILTSTDHVSIEGGVTIKNGNGDYTNRISAAQVEIDGAVAVTNGNSGATSTRNEITSIGGSLDIQGGISYTNGSGTYTNEVGLVGSSVNVGGTINIVNKDSTADFTVNTISGARLFSAGVSITNGMGKFSNFVSFADGRIAGNLQVTNGDSTAQVNNSFSLPLVTGNLTLKNGNGDYENNFFSGNSPSLRVGGNLSITNGTATAETRNLFFVSALDVDGSLTIKNGDGHWDNFIGSSLVNIKGSFSVTNGNTNNSINNNFNVLEEFRVGGSVSMVSGNGEVINFLGSGGALLIGGSVLQQTSVRSSGATPFIISSPNLVIKGGVTFKSAGGDTTTVLGNGGQQVSVGGALNVSMGDGNDSFSGFAFLTLNTGAVSMSFGNGNTSSTLGSNFGTVIKGGLSVTSLVGDDSFTLVGGSRINGSLSVNYGAGSTGTFVANNFESVEVAGAVNLNFGGLTGAATVTLNRLAAQGNVTYVGSTGADTLAIRQAAFRGNATFTTGNGADQVSINDTIFLGTLGIQTGVGADTLNIEHLTSEVGFNLTARTTFSKAVTISMGDDADSVLIGGGVAAQTVEFKAAALLDGGIGTDTLTTGLNIIGTLTPSNIP</sequence>
<comment type="caution">
    <text evidence="1">The sequence shown here is derived from an EMBL/GenBank/DDBJ whole genome shotgun (WGS) entry which is preliminary data.</text>
</comment>
<name>A0A512MG42_9BACT</name>
<reference evidence="1 2" key="1">
    <citation type="submission" date="2019-07" db="EMBL/GenBank/DDBJ databases">
        <title>Whole genome shotgun sequence of Brevifollis gellanilyticus NBRC 108608.</title>
        <authorList>
            <person name="Hosoyama A."/>
            <person name="Uohara A."/>
            <person name="Ohji S."/>
            <person name="Ichikawa N."/>
        </authorList>
    </citation>
    <scope>NUCLEOTIDE SEQUENCE [LARGE SCALE GENOMIC DNA]</scope>
    <source>
        <strain evidence="1 2">NBRC 108608</strain>
    </source>
</reference>
<protein>
    <submittedName>
        <fullName evidence="1">Uncharacterized protein</fullName>
    </submittedName>
</protein>